<dbReference type="Gene3D" id="2.40.170.20">
    <property type="entry name" value="TonB-dependent receptor, beta-barrel domain"/>
    <property type="match status" value="1"/>
</dbReference>
<proteinExistence type="inferred from homology"/>
<evidence type="ECO:0000256" key="6">
    <source>
        <dbReference type="ARBA" id="ARBA00023004"/>
    </source>
</evidence>
<dbReference type="InterPro" id="IPR036942">
    <property type="entry name" value="Beta-barrel_TonB_sf"/>
</dbReference>
<dbReference type="Pfam" id="PF07715">
    <property type="entry name" value="Plug"/>
    <property type="match status" value="1"/>
</dbReference>
<evidence type="ECO:0000256" key="7">
    <source>
        <dbReference type="ARBA" id="ARBA00023065"/>
    </source>
</evidence>
<dbReference type="GO" id="GO:0009279">
    <property type="term" value="C:cell outer membrane"/>
    <property type="evidence" value="ECO:0007669"/>
    <property type="project" value="UniProtKB-SubCell"/>
</dbReference>
<evidence type="ECO:0000313" key="16">
    <source>
        <dbReference type="EMBL" id="QUD90190.1"/>
    </source>
</evidence>
<evidence type="ECO:0000259" key="15">
    <source>
        <dbReference type="Pfam" id="PF07715"/>
    </source>
</evidence>
<keyword evidence="17" id="KW-1185">Reference proteome</keyword>
<keyword evidence="4" id="KW-0410">Iron transport</keyword>
<keyword evidence="2 11" id="KW-0813">Transport</keyword>
<evidence type="ECO:0000256" key="12">
    <source>
        <dbReference type="RuleBase" id="RU003357"/>
    </source>
</evidence>
<protein>
    <submittedName>
        <fullName evidence="16">TonB-dependent receptor</fullName>
    </submittedName>
</protein>
<sequence>MSVETQILCSTSLFAVTLGVVSALAPATADAQNAPAATAPAALGEIVVTAERRVENVQKTSASVTVRAGQDLVKEGRFTLQAILEDVPGITGGAASATAGVVGGGTDTPAAGLVIRGIPSNIGAGGSTTSTASAAAVYVDGVYSGIGGDYDIDRVEVVRGPQGTLYGRSATSGLVAITTRNPNLKDLGGSATLEAGNFNLQHYTAVVNLPIVSDQLAIRVSGNLYKRDGYIDPLGGAIRNSDARIKVLYKPNDNVSLLAGAALQDNVDHNGGHEIGASLVPGAVTYVDVPVGKVNNNFRQYWAELNVNLGFGTLTYQPAYRTWKQAGVINSVTPLGVGTQPLSTPKDNFLTQELRLSSSPGSKLIWQAGIAYYKNDLVNSNISNFNGQMAFGVDETKQTEALGVFAQATYPVTETTRITAGVRYDHTTVSTGEIYQLGPFLFPPNTPLPPPFVLSGAAGKRKFNNVTYKLRLEHDLAPTNLLYASVSTGFSPGDVVVAASCPASISLTPPCPIELKAETLTSYEIGSKNRFLDDKLQVNGDVFYSTYGAFQSGAINVNEGAGPPAFAPLASPMKSYGVEIEARYKITPADLLSLNFSAIKSLYFNKPPLFARFVAEDEVTDSGAWGSVAPIPVSASFAYQHVFTLPGDSTLRLRAEVLYSSGHGGHLNAAEQANGQQPLVHIDSAVTGNLNATWTPNDRFSVSAYVRNLSNLRYFTKIILDSSGPSYQYQPRYNDPRTFGIVLNVNF</sequence>
<feature type="domain" description="TonB-dependent receptor-like beta-barrel" evidence="14">
    <location>
        <begin position="295"/>
        <end position="709"/>
    </location>
</feature>
<keyword evidence="7" id="KW-0406">Ion transport</keyword>
<evidence type="ECO:0000313" key="17">
    <source>
        <dbReference type="Proteomes" id="UP000676409"/>
    </source>
</evidence>
<gene>
    <name evidence="16" type="ORF">KCG34_10145</name>
</gene>
<evidence type="ECO:0000259" key="14">
    <source>
        <dbReference type="Pfam" id="PF00593"/>
    </source>
</evidence>
<keyword evidence="8 12" id="KW-0798">TonB box</keyword>
<evidence type="ECO:0000256" key="4">
    <source>
        <dbReference type="ARBA" id="ARBA00022496"/>
    </source>
</evidence>
<keyword evidence="9 11" id="KW-0472">Membrane</keyword>
<evidence type="ECO:0000256" key="10">
    <source>
        <dbReference type="ARBA" id="ARBA00023237"/>
    </source>
</evidence>
<evidence type="ECO:0000256" key="9">
    <source>
        <dbReference type="ARBA" id="ARBA00023136"/>
    </source>
</evidence>
<name>A0A975G3G6_9CAUL</name>
<dbReference type="GO" id="GO:0006826">
    <property type="term" value="P:iron ion transport"/>
    <property type="evidence" value="ECO:0007669"/>
    <property type="project" value="UniProtKB-KW"/>
</dbReference>
<feature type="domain" description="TonB-dependent receptor plug" evidence="15">
    <location>
        <begin position="57"/>
        <end position="173"/>
    </location>
</feature>
<feature type="signal peptide" evidence="13">
    <location>
        <begin position="1"/>
        <end position="31"/>
    </location>
</feature>
<dbReference type="PANTHER" id="PTHR32552">
    <property type="entry name" value="FERRICHROME IRON RECEPTOR-RELATED"/>
    <property type="match status" value="1"/>
</dbReference>
<evidence type="ECO:0000256" key="1">
    <source>
        <dbReference type="ARBA" id="ARBA00004571"/>
    </source>
</evidence>
<dbReference type="SUPFAM" id="SSF56935">
    <property type="entry name" value="Porins"/>
    <property type="match status" value="1"/>
</dbReference>
<reference evidence="16" key="1">
    <citation type="submission" date="2021-04" db="EMBL/GenBank/DDBJ databases">
        <title>The complete genome sequence of Caulobacter sp. S6.</title>
        <authorList>
            <person name="Tang Y."/>
            <person name="Ouyang W."/>
            <person name="Liu Q."/>
            <person name="Huang B."/>
            <person name="Guo Z."/>
            <person name="Lei P."/>
        </authorList>
    </citation>
    <scope>NUCLEOTIDE SEQUENCE</scope>
    <source>
        <strain evidence="16">S6</strain>
    </source>
</reference>
<dbReference type="InterPro" id="IPR012910">
    <property type="entry name" value="Plug_dom"/>
</dbReference>
<evidence type="ECO:0000256" key="13">
    <source>
        <dbReference type="SAM" id="SignalP"/>
    </source>
</evidence>
<keyword evidence="13" id="KW-0732">Signal</keyword>
<dbReference type="RefSeq" id="WP_211940241.1">
    <property type="nucleotide sequence ID" value="NZ_CP073078.1"/>
</dbReference>
<dbReference type="InterPro" id="IPR000531">
    <property type="entry name" value="Beta-barrel_TonB"/>
</dbReference>
<comment type="subcellular location">
    <subcellularLocation>
        <location evidence="1 11">Cell outer membrane</location>
        <topology evidence="1 11">Multi-pass membrane protein</topology>
    </subcellularLocation>
</comment>
<accession>A0A975G3G6</accession>
<dbReference type="AlphaFoldDB" id="A0A975G3G6"/>
<dbReference type="Proteomes" id="UP000676409">
    <property type="component" value="Chromosome"/>
</dbReference>
<dbReference type="KEGG" id="caul:KCG34_10145"/>
<keyword evidence="6" id="KW-0408">Iron</keyword>
<keyword evidence="16" id="KW-0675">Receptor</keyword>
<keyword evidence="5 11" id="KW-0812">Transmembrane</keyword>
<evidence type="ECO:0000256" key="8">
    <source>
        <dbReference type="ARBA" id="ARBA00023077"/>
    </source>
</evidence>
<evidence type="ECO:0000256" key="11">
    <source>
        <dbReference type="PROSITE-ProRule" id="PRU01360"/>
    </source>
</evidence>
<organism evidence="16 17">
    <name type="scientific">Phenylobacterium montanum</name>
    <dbReference type="NCBI Taxonomy" id="2823693"/>
    <lineage>
        <taxon>Bacteria</taxon>
        <taxon>Pseudomonadati</taxon>
        <taxon>Pseudomonadota</taxon>
        <taxon>Alphaproteobacteria</taxon>
        <taxon>Caulobacterales</taxon>
        <taxon>Caulobacteraceae</taxon>
        <taxon>Phenylobacterium</taxon>
    </lineage>
</organism>
<dbReference type="PROSITE" id="PS52016">
    <property type="entry name" value="TONB_DEPENDENT_REC_3"/>
    <property type="match status" value="1"/>
</dbReference>
<comment type="similarity">
    <text evidence="11 12">Belongs to the TonB-dependent receptor family.</text>
</comment>
<feature type="chain" id="PRO_5037961612" evidence="13">
    <location>
        <begin position="32"/>
        <end position="747"/>
    </location>
</feature>
<dbReference type="Pfam" id="PF00593">
    <property type="entry name" value="TonB_dep_Rec_b-barrel"/>
    <property type="match status" value="1"/>
</dbReference>
<dbReference type="EMBL" id="CP073078">
    <property type="protein sequence ID" value="QUD90190.1"/>
    <property type="molecule type" value="Genomic_DNA"/>
</dbReference>
<dbReference type="PANTHER" id="PTHR32552:SF81">
    <property type="entry name" value="TONB-DEPENDENT OUTER MEMBRANE RECEPTOR"/>
    <property type="match status" value="1"/>
</dbReference>
<keyword evidence="10 11" id="KW-0998">Cell outer membrane</keyword>
<evidence type="ECO:0000256" key="5">
    <source>
        <dbReference type="ARBA" id="ARBA00022692"/>
    </source>
</evidence>
<evidence type="ECO:0000256" key="2">
    <source>
        <dbReference type="ARBA" id="ARBA00022448"/>
    </source>
</evidence>
<dbReference type="InterPro" id="IPR039426">
    <property type="entry name" value="TonB-dep_rcpt-like"/>
</dbReference>
<keyword evidence="3 11" id="KW-1134">Transmembrane beta strand</keyword>
<evidence type="ECO:0000256" key="3">
    <source>
        <dbReference type="ARBA" id="ARBA00022452"/>
    </source>
</evidence>